<evidence type="ECO:0000313" key="1">
    <source>
        <dbReference type="EMBL" id="URD84254.1"/>
    </source>
</evidence>
<organism evidence="1 2">
    <name type="scientific">Musa troglodytarum</name>
    <name type="common">fe'i banana</name>
    <dbReference type="NCBI Taxonomy" id="320322"/>
    <lineage>
        <taxon>Eukaryota</taxon>
        <taxon>Viridiplantae</taxon>
        <taxon>Streptophyta</taxon>
        <taxon>Embryophyta</taxon>
        <taxon>Tracheophyta</taxon>
        <taxon>Spermatophyta</taxon>
        <taxon>Magnoliopsida</taxon>
        <taxon>Liliopsida</taxon>
        <taxon>Zingiberales</taxon>
        <taxon>Musaceae</taxon>
        <taxon>Musa</taxon>
    </lineage>
</organism>
<sequence length="73" mass="8317">MIDHTLVVKKQQRKFSSALEKTLHLKFLRAPSCFPGKIPQHLVLHLTPFRFSRTQKDATSGSALTLVPEENFV</sequence>
<name>A0A9E7JKP1_9LILI</name>
<dbReference type="AlphaFoldDB" id="A0A9E7JKP1"/>
<accession>A0A9E7JKP1</accession>
<dbReference type="Proteomes" id="UP001055439">
    <property type="component" value="Chromosome 10"/>
</dbReference>
<protein>
    <submittedName>
        <fullName evidence="1">Uncharacterized protein</fullName>
    </submittedName>
</protein>
<dbReference type="OrthoDB" id="779049at2759"/>
<proteinExistence type="predicted"/>
<evidence type="ECO:0000313" key="2">
    <source>
        <dbReference type="Proteomes" id="UP001055439"/>
    </source>
</evidence>
<gene>
    <name evidence="1" type="ORF">MUK42_37700</name>
</gene>
<keyword evidence="2" id="KW-1185">Reference proteome</keyword>
<dbReference type="EMBL" id="CP097503">
    <property type="protein sequence ID" value="URD84254.1"/>
    <property type="molecule type" value="Genomic_DNA"/>
</dbReference>
<reference evidence="1" key="1">
    <citation type="submission" date="2022-05" db="EMBL/GenBank/DDBJ databases">
        <title>The Musa troglodytarum L. genome provides insights into the mechanism of non-climacteric behaviour and enrichment of carotenoids.</title>
        <authorList>
            <person name="Wang J."/>
        </authorList>
    </citation>
    <scope>NUCLEOTIDE SEQUENCE</scope>
    <source>
        <tissue evidence="1">Leaf</tissue>
    </source>
</reference>